<proteinExistence type="predicted"/>
<evidence type="ECO:0000313" key="2">
    <source>
        <dbReference type="Proteomes" id="UP000324222"/>
    </source>
</evidence>
<dbReference type="EMBL" id="VSRR010080055">
    <property type="protein sequence ID" value="MPC89147.1"/>
    <property type="molecule type" value="Genomic_DNA"/>
</dbReference>
<accession>A0A5B7J6H7</accession>
<keyword evidence="2" id="KW-1185">Reference proteome</keyword>
<comment type="caution">
    <text evidence="1">The sequence shown here is derived from an EMBL/GenBank/DDBJ whole genome shotgun (WGS) entry which is preliminary data.</text>
</comment>
<organism evidence="1 2">
    <name type="scientific">Portunus trituberculatus</name>
    <name type="common">Swimming crab</name>
    <name type="synonym">Neptunus trituberculatus</name>
    <dbReference type="NCBI Taxonomy" id="210409"/>
    <lineage>
        <taxon>Eukaryota</taxon>
        <taxon>Metazoa</taxon>
        <taxon>Ecdysozoa</taxon>
        <taxon>Arthropoda</taxon>
        <taxon>Crustacea</taxon>
        <taxon>Multicrustacea</taxon>
        <taxon>Malacostraca</taxon>
        <taxon>Eumalacostraca</taxon>
        <taxon>Eucarida</taxon>
        <taxon>Decapoda</taxon>
        <taxon>Pleocyemata</taxon>
        <taxon>Brachyura</taxon>
        <taxon>Eubrachyura</taxon>
        <taxon>Portunoidea</taxon>
        <taxon>Portunidae</taxon>
        <taxon>Portuninae</taxon>
        <taxon>Portunus</taxon>
    </lineage>
</organism>
<reference evidence="1 2" key="1">
    <citation type="submission" date="2019-05" db="EMBL/GenBank/DDBJ databases">
        <title>Another draft genome of Portunus trituberculatus and its Hox gene families provides insights of decapod evolution.</title>
        <authorList>
            <person name="Jeong J.-H."/>
            <person name="Song I."/>
            <person name="Kim S."/>
            <person name="Choi T."/>
            <person name="Kim D."/>
            <person name="Ryu S."/>
            <person name="Kim W."/>
        </authorList>
    </citation>
    <scope>NUCLEOTIDE SEQUENCE [LARGE SCALE GENOMIC DNA]</scope>
    <source>
        <tissue evidence="1">Muscle</tissue>
    </source>
</reference>
<protein>
    <submittedName>
        <fullName evidence="1">Uncharacterized protein</fullName>
    </submittedName>
</protein>
<sequence>MFPAAQCNEAALCPTAVLPRSPLLCRGAISHGVGGDCLGRDEWLEEQRGRNSERDERLKLQER</sequence>
<evidence type="ECO:0000313" key="1">
    <source>
        <dbReference type="EMBL" id="MPC89147.1"/>
    </source>
</evidence>
<dbReference type="Proteomes" id="UP000324222">
    <property type="component" value="Unassembled WGS sequence"/>
</dbReference>
<gene>
    <name evidence="1" type="ORF">E2C01_084081</name>
</gene>
<dbReference type="AlphaFoldDB" id="A0A5B7J6H7"/>
<name>A0A5B7J6H7_PORTR</name>